<name>A0AAE0AEU3_9ROSI</name>
<sequence>MGNRNTSYPDKNGANSKVGGSTFKRRKDGEYANAKSASHCKESEVIDSDAVIRQLYKEVAELEVQPIERRMADDRNCNKFDVQNETNFVVVASKLIEAIVEISEKKAFFLSFSMIWVKLQVVASTRHCITALVEDHSSVWVLTVVYANPRVTTKRLLWKYLDSIRKCFALPWLIVGEFNEITNTCDKRGGRLGFSNCGFTDWIDRNNLFDLGFTSPKFTWMTKIGIREEIWEKLDRALCSMDWRLRYAEGYVRHLPRVLSDHCHVLIQLYSNHIPNSKCLTDTINEQEVKQSIYNISRFKAPRPDGFPAVVFQKFWNHYKYDMINMVAECFMKGCVPALHKFKNAKGKVGFIAWKIDLAKACDKLQYGFIKQALEEVGIVGRLNNLIMSRVSSVQYKVILNGEL</sequence>
<dbReference type="PANTHER" id="PTHR33710">
    <property type="entry name" value="BNAC02G09200D PROTEIN"/>
    <property type="match status" value="1"/>
</dbReference>
<evidence type="ECO:0000313" key="2">
    <source>
        <dbReference type="EMBL" id="KAK3212007.1"/>
    </source>
</evidence>
<dbReference type="Gene3D" id="3.60.10.10">
    <property type="entry name" value="Endonuclease/exonuclease/phosphatase"/>
    <property type="match status" value="1"/>
</dbReference>
<keyword evidence="3" id="KW-1185">Reference proteome</keyword>
<protein>
    <recommendedName>
        <fullName evidence="4">Reverse transcriptase</fullName>
    </recommendedName>
</protein>
<dbReference type="Proteomes" id="UP001281410">
    <property type="component" value="Unassembled WGS sequence"/>
</dbReference>
<reference evidence="2" key="1">
    <citation type="journal article" date="2023" name="Plant J.">
        <title>Genome sequences and population genomics provide insights into the demographic history, inbreeding, and mutation load of two 'living fossil' tree species of Dipteronia.</title>
        <authorList>
            <person name="Feng Y."/>
            <person name="Comes H.P."/>
            <person name="Chen J."/>
            <person name="Zhu S."/>
            <person name="Lu R."/>
            <person name="Zhang X."/>
            <person name="Li P."/>
            <person name="Qiu J."/>
            <person name="Olsen K.M."/>
            <person name="Qiu Y."/>
        </authorList>
    </citation>
    <scope>NUCLEOTIDE SEQUENCE</scope>
    <source>
        <strain evidence="2">NBL</strain>
    </source>
</reference>
<feature type="compositionally biased region" description="Polar residues" evidence="1">
    <location>
        <begin position="1"/>
        <end position="19"/>
    </location>
</feature>
<proteinExistence type="predicted"/>
<comment type="caution">
    <text evidence="2">The sequence shown here is derived from an EMBL/GenBank/DDBJ whole genome shotgun (WGS) entry which is preliminary data.</text>
</comment>
<dbReference type="EMBL" id="JANJYJ010000005">
    <property type="protein sequence ID" value="KAK3212007.1"/>
    <property type="molecule type" value="Genomic_DNA"/>
</dbReference>
<accession>A0AAE0AEU3</accession>
<dbReference type="InterPro" id="IPR036691">
    <property type="entry name" value="Endo/exonu/phosph_ase_sf"/>
</dbReference>
<gene>
    <name evidence="2" type="ORF">Dsin_016713</name>
</gene>
<dbReference type="PANTHER" id="PTHR33710:SF77">
    <property type="entry name" value="DNASE I-LIKE SUPERFAMILY PROTEIN"/>
    <property type="match status" value="1"/>
</dbReference>
<evidence type="ECO:0008006" key="4">
    <source>
        <dbReference type="Google" id="ProtNLM"/>
    </source>
</evidence>
<feature type="region of interest" description="Disordered" evidence="1">
    <location>
        <begin position="1"/>
        <end position="35"/>
    </location>
</feature>
<dbReference type="AlphaFoldDB" id="A0AAE0AEU3"/>
<dbReference type="SUPFAM" id="SSF56219">
    <property type="entry name" value="DNase I-like"/>
    <property type="match status" value="1"/>
</dbReference>
<organism evidence="2 3">
    <name type="scientific">Dipteronia sinensis</name>
    <dbReference type="NCBI Taxonomy" id="43782"/>
    <lineage>
        <taxon>Eukaryota</taxon>
        <taxon>Viridiplantae</taxon>
        <taxon>Streptophyta</taxon>
        <taxon>Embryophyta</taxon>
        <taxon>Tracheophyta</taxon>
        <taxon>Spermatophyta</taxon>
        <taxon>Magnoliopsida</taxon>
        <taxon>eudicotyledons</taxon>
        <taxon>Gunneridae</taxon>
        <taxon>Pentapetalae</taxon>
        <taxon>rosids</taxon>
        <taxon>malvids</taxon>
        <taxon>Sapindales</taxon>
        <taxon>Sapindaceae</taxon>
        <taxon>Hippocastanoideae</taxon>
        <taxon>Acereae</taxon>
        <taxon>Dipteronia</taxon>
    </lineage>
</organism>
<evidence type="ECO:0000256" key="1">
    <source>
        <dbReference type="SAM" id="MobiDB-lite"/>
    </source>
</evidence>
<evidence type="ECO:0000313" key="3">
    <source>
        <dbReference type="Proteomes" id="UP001281410"/>
    </source>
</evidence>